<dbReference type="Proteomes" id="UP000324222">
    <property type="component" value="Unassembled WGS sequence"/>
</dbReference>
<accession>A0A5B7FR45</accession>
<keyword evidence="2" id="KW-1185">Reference proteome</keyword>
<reference evidence="1 2" key="1">
    <citation type="submission" date="2019-05" db="EMBL/GenBank/DDBJ databases">
        <title>Another draft genome of Portunus trituberculatus and its Hox gene families provides insights of decapod evolution.</title>
        <authorList>
            <person name="Jeong J.-H."/>
            <person name="Song I."/>
            <person name="Kim S."/>
            <person name="Choi T."/>
            <person name="Kim D."/>
            <person name="Ryu S."/>
            <person name="Kim W."/>
        </authorList>
    </citation>
    <scope>NUCLEOTIDE SEQUENCE [LARGE SCALE GENOMIC DNA]</scope>
    <source>
        <tissue evidence="1">Muscle</tissue>
    </source>
</reference>
<comment type="caution">
    <text evidence="1">The sequence shown here is derived from an EMBL/GenBank/DDBJ whole genome shotgun (WGS) entry which is preliminary data.</text>
</comment>
<sequence>MELATLKDRRERSDLITILKDRRERSDLITMYKLIHCMEKIDKTW</sequence>
<gene>
    <name evidence="1" type="ORF">E2C01_040563</name>
</gene>
<organism evidence="1 2">
    <name type="scientific">Portunus trituberculatus</name>
    <name type="common">Swimming crab</name>
    <name type="synonym">Neptunus trituberculatus</name>
    <dbReference type="NCBI Taxonomy" id="210409"/>
    <lineage>
        <taxon>Eukaryota</taxon>
        <taxon>Metazoa</taxon>
        <taxon>Ecdysozoa</taxon>
        <taxon>Arthropoda</taxon>
        <taxon>Crustacea</taxon>
        <taxon>Multicrustacea</taxon>
        <taxon>Malacostraca</taxon>
        <taxon>Eumalacostraca</taxon>
        <taxon>Eucarida</taxon>
        <taxon>Decapoda</taxon>
        <taxon>Pleocyemata</taxon>
        <taxon>Brachyura</taxon>
        <taxon>Eubrachyura</taxon>
        <taxon>Portunoidea</taxon>
        <taxon>Portunidae</taxon>
        <taxon>Portuninae</taxon>
        <taxon>Portunus</taxon>
    </lineage>
</organism>
<evidence type="ECO:0000313" key="2">
    <source>
        <dbReference type="Proteomes" id="UP000324222"/>
    </source>
</evidence>
<evidence type="ECO:0000313" key="1">
    <source>
        <dbReference type="EMBL" id="MPC46834.1"/>
    </source>
</evidence>
<dbReference type="AlphaFoldDB" id="A0A5B7FR45"/>
<protein>
    <submittedName>
        <fullName evidence="1">Uncharacterized protein</fullName>
    </submittedName>
</protein>
<proteinExistence type="predicted"/>
<dbReference type="EMBL" id="VSRR010007406">
    <property type="protein sequence ID" value="MPC46834.1"/>
    <property type="molecule type" value="Genomic_DNA"/>
</dbReference>
<name>A0A5B7FR45_PORTR</name>